<name>A0A1W1BGI1_9ZZZZ</name>
<sequence>MSLMFFFLWFVLFLFVMRQKKEMNRGSFITVSRAKEI</sequence>
<accession>A0A1W1BGI1</accession>
<organism evidence="1">
    <name type="scientific">hydrothermal vent metagenome</name>
    <dbReference type="NCBI Taxonomy" id="652676"/>
    <lineage>
        <taxon>unclassified sequences</taxon>
        <taxon>metagenomes</taxon>
        <taxon>ecological metagenomes</taxon>
    </lineage>
</organism>
<evidence type="ECO:0000313" key="1">
    <source>
        <dbReference type="EMBL" id="SFV52670.1"/>
    </source>
</evidence>
<dbReference type="EMBL" id="FPHL01000002">
    <property type="protein sequence ID" value="SFV52670.1"/>
    <property type="molecule type" value="Genomic_DNA"/>
</dbReference>
<proteinExistence type="predicted"/>
<reference evidence="1" key="1">
    <citation type="submission" date="2016-10" db="EMBL/GenBank/DDBJ databases">
        <authorList>
            <person name="de Groot N.N."/>
        </authorList>
    </citation>
    <scope>NUCLEOTIDE SEQUENCE</scope>
</reference>
<dbReference type="AlphaFoldDB" id="A0A1W1BGI1"/>
<gene>
    <name evidence="1" type="ORF">MNB_SV-10-1186</name>
</gene>
<protein>
    <submittedName>
        <fullName evidence="1">Uncharacterized protein</fullName>
    </submittedName>
</protein>